<dbReference type="Proteomes" id="UP001214250">
    <property type="component" value="Chromosome 2"/>
</dbReference>
<feature type="domain" description="Cytochrome c" evidence="5">
    <location>
        <begin position="1505"/>
        <end position="1607"/>
    </location>
</feature>
<protein>
    <submittedName>
        <fullName evidence="6">C-type cytochrome</fullName>
    </submittedName>
</protein>
<dbReference type="InterPro" id="IPR046476">
    <property type="entry name" value="DUF6797"/>
</dbReference>
<name>A0ABY7VWI4_9BACT</name>
<evidence type="ECO:0000256" key="2">
    <source>
        <dbReference type="ARBA" id="ARBA00022723"/>
    </source>
</evidence>
<dbReference type="InterPro" id="IPR036909">
    <property type="entry name" value="Cyt_c-like_dom_sf"/>
</dbReference>
<keyword evidence="2 4" id="KW-0479">Metal-binding</keyword>
<organism evidence="6 7">
    <name type="scientific">Lentisphaera profundi</name>
    <dbReference type="NCBI Taxonomy" id="1658616"/>
    <lineage>
        <taxon>Bacteria</taxon>
        <taxon>Pseudomonadati</taxon>
        <taxon>Lentisphaerota</taxon>
        <taxon>Lentisphaeria</taxon>
        <taxon>Lentisphaerales</taxon>
        <taxon>Lentisphaeraceae</taxon>
        <taxon>Lentisphaera</taxon>
    </lineage>
</organism>
<dbReference type="InterPro" id="IPR021720">
    <property type="entry name" value="Malectin_dom"/>
</dbReference>
<dbReference type="Pfam" id="PF20601">
    <property type="entry name" value="DUF6797"/>
    <property type="match status" value="1"/>
</dbReference>
<dbReference type="InterPro" id="IPR036280">
    <property type="entry name" value="Multihaem_cyt_sf"/>
</dbReference>
<keyword evidence="3 4" id="KW-0408">Iron</keyword>
<dbReference type="SUPFAM" id="SSF56988">
    <property type="entry name" value="Anthrax protective antigen"/>
    <property type="match status" value="1"/>
</dbReference>
<evidence type="ECO:0000256" key="4">
    <source>
        <dbReference type="PROSITE-ProRule" id="PRU00433"/>
    </source>
</evidence>
<feature type="domain" description="Cytochrome c" evidence="5">
    <location>
        <begin position="1333"/>
        <end position="1451"/>
    </location>
</feature>
<dbReference type="PANTHER" id="PTHR33546">
    <property type="entry name" value="LARGE, MULTIFUNCTIONAL SECRETED PROTEIN-RELATED"/>
    <property type="match status" value="1"/>
</dbReference>
<dbReference type="Gene3D" id="1.10.760.10">
    <property type="entry name" value="Cytochrome c-like domain"/>
    <property type="match status" value="3"/>
</dbReference>
<feature type="domain" description="Cytochrome c" evidence="5">
    <location>
        <begin position="1138"/>
        <end position="1231"/>
    </location>
</feature>
<dbReference type="Gene3D" id="2.120.10.30">
    <property type="entry name" value="TolB, C-terminal domain"/>
    <property type="match status" value="1"/>
</dbReference>
<gene>
    <name evidence="6" type="ORF">PQO03_12210</name>
</gene>
<keyword evidence="7" id="KW-1185">Reference proteome</keyword>
<dbReference type="InterPro" id="IPR011042">
    <property type="entry name" value="6-blade_b-propeller_TolB-like"/>
</dbReference>
<dbReference type="PROSITE" id="PS51007">
    <property type="entry name" value="CYTC"/>
    <property type="match status" value="4"/>
</dbReference>
<dbReference type="PANTHER" id="PTHR33546:SF1">
    <property type="entry name" value="LARGE, MULTIFUNCTIONAL SECRETED PROTEIN"/>
    <property type="match status" value="1"/>
</dbReference>
<evidence type="ECO:0000313" key="6">
    <source>
        <dbReference type="EMBL" id="WDE98601.1"/>
    </source>
</evidence>
<dbReference type="EMBL" id="CP117812">
    <property type="protein sequence ID" value="WDE98601.1"/>
    <property type="molecule type" value="Genomic_DNA"/>
</dbReference>
<dbReference type="SUPFAM" id="SSF48695">
    <property type="entry name" value="Multiheme cytochromes"/>
    <property type="match status" value="1"/>
</dbReference>
<dbReference type="SUPFAM" id="SSF46626">
    <property type="entry name" value="Cytochrome c"/>
    <property type="match status" value="3"/>
</dbReference>
<proteinExistence type="predicted"/>
<dbReference type="SUPFAM" id="SSF63829">
    <property type="entry name" value="Calcium-dependent phosphotriesterase"/>
    <property type="match status" value="1"/>
</dbReference>
<dbReference type="Pfam" id="PF11721">
    <property type="entry name" value="Malectin"/>
    <property type="match status" value="1"/>
</dbReference>
<evidence type="ECO:0000313" key="7">
    <source>
        <dbReference type="Proteomes" id="UP001214250"/>
    </source>
</evidence>
<feature type="domain" description="Cytochrome c" evidence="5">
    <location>
        <begin position="1243"/>
        <end position="1323"/>
    </location>
</feature>
<dbReference type="RefSeq" id="WP_274153472.1">
    <property type="nucleotide sequence ID" value="NZ_CP117812.1"/>
</dbReference>
<evidence type="ECO:0000259" key="5">
    <source>
        <dbReference type="PROSITE" id="PS51007"/>
    </source>
</evidence>
<evidence type="ECO:0000256" key="1">
    <source>
        <dbReference type="ARBA" id="ARBA00022617"/>
    </source>
</evidence>
<sequence length="1609" mass="179290">MKSHHSNPCDSYVKKGFFSFTILALLLLLGGSLFALDNKHLEMNYGPLISSSIDAPYPEGNVTKKGLVIRLDNKIFPATGTPVGKGRAIRASRKLTNPDLPPLYKYQRERSVGYLITVPKGEYAITLHFAEIKRKASGERVFDIKLQDQVMETDFDVLARAGFEIPLDLVYKNIACPDGHIKLDFVQKSTRSTPAIAGISIVGKDFTKKINCGGKKFDDFEADWSTKEYLEDPYTSGMLFDTELLRYSAAWSYGLMKFRGTVYDGSHGSYPEISGDQAFGTSVIPGWIPANQKLAFDPRDQASGPLPQAWARFKGFYAFGQQTLLTYDLNGSAVFDLPSTEKISDLSQTFVRDMQVTALKQPYRQVLLESILPAQIKGSIATITADDQTLLVGIKASSTVKLSSVKLDSGRYALLVSLPAHTALNYKIMFSLSSEHEPFKTQLEKSILKQASDFEKMTLGGEKRWDQSISTQGLINKDSTQTFAVDEITLPVENPWQSWMRPAAFDFFDDGKSLALSTWSGDIWIAKNLNEKLDNIIWTRYATGLFHPLGIKVIDGLVYVQGRDQITRLHDINKDGEADFYECFNNDVKISTNFHEFSFELHQDPQKNLYFVKGAPVKAGGEGFDTLTKHHGSLMRVSPDGKKLDVIATGFRAPNGMGMSSSGQITVSDNEGNWVPATPINWISEGGFYGVIPTAQAKISPKKRDQVICYIPHSVDNSAGGQAWIPKGSWGPYGGELIHLSYGKAKVFHVLKEEVNGKIQGGVVAFDPAGGFDAGIMRARFNKHDQALYVCGLKGWQTNGVKDGGLYRMRYTQKALCRPIALAAGKNGLRLTFSQALDEVSALDSGNYAIEQWVYQVSEKYGSKHYRVPNKKPWNFESSWLPLDEDLLTQFNQQEFTSEDKRKAALETLLEQAQGQDQVKIKSISISDDKKSVFLEIPAIAPVMQMKIAFKLNDSQGQEVKHEIYNTIHQLGTWSGTPGKAQKTQQLLDEQAGILVKFKHLGQKTTDLRIQRLLALYVKEKSDITPFLDHGPFEAHFDGYIKVDQNKSVEFKLVGKGEVKLSINGITLADYLPIDPNKSYPATLNKGLNKVLLQYKSPSEGDSQLRLLWKSDDWPLEPIPPSSLVYEAAKNTALKTAQQLRTGRQIFAENNCIQCHSSTTINSLKMTRLKLAPPQFESSISHLKADWMRLWISNPHKLKPSSTMPHLLSQLSESEATQTAADIAAYLSPKPSPTVTSAPSYQTSSDHGQELFADLGCASCHDFKQEVEANQISLFYVDQKFAPNSLRDYLIEPGKYKPAGTMPDFNLSSEEATSLASYLRSQASHKVIPQIQGDAAKGKLAYEKFACSKCHNNAADHSGTTLFSTELDFEKAHPNQQFALSTSETQALHNFLASDGRSLNRHSSIEFAQDQVQQLNCLHCHGRDDSPSQWKSPHLDPKDLPPHISFIGEKLKPSHLKDIFKGESTKMRPWMKARMPAFKSRADALAEGLAHEHGFSDLEPQTEIPESKFGLKLLGMNGGFSCIVCHDVGSTKAIAPFGAPGVDLKYSAQRLRYNYYLRWMLNPQRLVKSTPMTRFSNDNKTTFLKDIHSGDAKKQFDDIWNYLQGLTEK</sequence>
<dbReference type="Gene3D" id="2.60.120.430">
    <property type="entry name" value="Galactose-binding lectin"/>
    <property type="match status" value="1"/>
</dbReference>
<accession>A0ABY7VWI4</accession>
<keyword evidence="1 4" id="KW-0349">Heme</keyword>
<dbReference type="InterPro" id="IPR009056">
    <property type="entry name" value="Cyt_c-like_dom"/>
</dbReference>
<evidence type="ECO:0000256" key="3">
    <source>
        <dbReference type="ARBA" id="ARBA00023004"/>
    </source>
</evidence>
<reference evidence="6 7" key="1">
    <citation type="submission" date="2023-02" db="EMBL/GenBank/DDBJ databases">
        <title>Genome sequence of Lentisphaera profundi SAORIC-696.</title>
        <authorList>
            <person name="Kim e."/>
            <person name="Cho J.-C."/>
            <person name="Choi A."/>
            <person name="Kang I."/>
        </authorList>
    </citation>
    <scope>NUCLEOTIDE SEQUENCE [LARGE SCALE GENOMIC DNA]</scope>
    <source>
        <strain evidence="6 7">SAORIC-696</strain>
    </source>
</reference>